<dbReference type="SUPFAM" id="SSF53850">
    <property type="entry name" value="Periplasmic binding protein-like II"/>
    <property type="match status" value="1"/>
</dbReference>
<dbReference type="Pfam" id="PF12849">
    <property type="entry name" value="PBP_like_2"/>
    <property type="match status" value="1"/>
</dbReference>
<dbReference type="InterPro" id="IPR024370">
    <property type="entry name" value="PBP_domain"/>
</dbReference>
<proteinExistence type="predicted"/>
<reference evidence="3" key="2">
    <citation type="submission" date="2023-01" db="EMBL/GenBank/DDBJ databases">
        <title>Draft genome sequence of Litoribrevibacter albus strain NBRC 110071.</title>
        <authorList>
            <person name="Sun Q."/>
            <person name="Mori K."/>
        </authorList>
    </citation>
    <scope>NUCLEOTIDE SEQUENCE</scope>
    <source>
        <strain evidence="3">NBRC 110071</strain>
    </source>
</reference>
<evidence type="ECO:0000259" key="2">
    <source>
        <dbReference type="Pfam" id="PF12849"/>
    </source>
</evidence>
<accession>A0AA37S8N1</accession>
<feature type="domain" description="PBP" evidence="2">
    <location>
        <begin position="22"/>
        <end position="146"/>
    </location>
</feature>
<dbReference type="AlphaFoldDB" id="A0AA37S8N1"/>
<organism evidence="3 4">
    <name type="scientific">Litoribrevibacter albus</name>
    <dbReference type="NCBI Taxonomy" id="1473156"/>
    <lineage>
        <taxon>Bacteria</taxon>
        <taxon>Pseudomonadati</taxon>
        <taxon>Pseudomonadota</taxon>
        <taxon>Gammaproteobacteria</taxon>
        <taxon>Oceanospirillales</taxon>
        <taxon>Oceanospirillaceae</taxon>
        <taxon>Litoribrevibacter</taxon>
    </lineage>
</organism>
<keyword evidence="4" id="KW-1185">Reference proteome</keyword>
<feature type="region of interest" description="Disordered" evidence="1">
    <location>
        <begin position="134"/>
        <end position="157"/>
    </location>
</feature>
<evidence type="ECO:0000313" key="4">
    <source>
        <dbReference type="Proteomes" id="UP001161389"/>
    </source>
</evidence>
<evidence type="ECO:0000256" key="1">
    <source>
        <dbReference type="SAM" id="MobiDB-lite"/>
    </source>
</evidence>
<reference evidence="3" key="1">
    <citation type="journal article" date="2014" name="Int. J. Syst. Evol. Microbiol.">
        <title>Complete genome sequence of Corynebacterium casei LMG S-19264T (=DSM 44701T), isolated from a smear-ripened cheese.</title>
        <authorList>
            <consortium name="US DOE Joint Genome Institute (JGI-PGF)"/>
            <person name="Walter F."/>
            <person name="Albersmeier A."/>
            <person name="Kalinowski J."/>
            <person name="Ruckert C."/>
        </authorList>
    </citation>
    <scope>NUCLEOTIDE SEQUENCE</scope>
    <source>
        <strain evidence="3">NBRC 110071</strain>
    </source>
</reference>
<gene>
    <name evidence="3" type="ORF">GCM10007876_08280</name>
</gene>
<name>A0AA37S8N1_9GAMM</name>
<sequence>MWLSGWAYGDEPNSDRVSEIAVASEIVIIANASVPVNAISLNELRSIFTMKKRIWDASGHPSQSVKVFVLPNDHAVHKEFCKQQLNIFPAQLEKVWYRMVYTGTGQAPVRVNTVTDMLHRIASTPGAIGYVERPQSDNNNNPEIHRDEKNTKILQIR</sequence>
<dbReference type="Gene3D" id="3.40.190.10">
    <property type="entry name" value="Periplasmic binding protein-like II"/>
    <property type="match status" value="1"/>
</dbReference>
<evidence type="ECO:0000313" key="3">
    <source>
        <dbReference type="EMBL" id="GLQ30350.1"/>
    </source>
</evidence>
<dbReference type="Proteomes" id="UP001161389">
    <property type="component" value="Unassembled WGS sequence"/>
</dbReference>
<dbReference type="EMBL" id="BSNM01000003">
    <property type="protein sequence ID" value="GLQ30350.1"/>
    <property type="molecule type" value="Genomic_DNA"/>
</dbReference>
<comment type="caution">
    <text evidence="3">The sequence shown here is derived from an EMBL/GenBank/DDBJ whole genome shotgun (WGS) entry which is preliminary data.</text>
</comment>
<protein>
    <recommendedName>
        <fullName evidence="2">PBP domain-containing protein</fullName>
    </recommendedName>
</protein>